<feature type="region of interest" description="Disordered" evidence="2">
    <location>
        <begin position="170"/>
        <end position="214"/>
    </location>
</feature>
<gene>
    <name evidence="3" type="ORF">MELLADRAFT_93716</name>
</gene>
<protein>
    <recommendedName>
        <fullName evidence="5">No apical meristem-associated C-terminal domain-containing protein</fullName>
    </recommendedName>
</protein>
<dbReference type="Proteomes" id="UP000001072">
    <property type="component" value="Unassembled WGS sequence"/>
</dbReference>
<dbReference type="AlphaFoldDB" id="F4S504"/>
<accession>F4S504</accession>
<evidence type="ECO:0000313" key="4">
    <source>
        <dbReference type="Proteomes" id="UP000001072"/>
    </source>
</evidence>
<feature type="compositionally biased region" description="Polar residues" evidence="2">
    <location>
        <begin position="86"/>
        <end position="100"/>
    </location>
</feature>
<evidence type="ECO:0000313" key="3">
    <source>
        <dbReference type="EMBL" id="EGG00288.1"/>
    </source>
</evidence>
<dbReference type="InParanoid" id="F4S504"/>
<feature type="coiled-coil region" evidence="1">
    <location>
        <begin position="271"/>
        <end position="298"/>
    </location>
</feature>
<dbReference type="VEuPathDB" id="FungiDB:MELLADRAFT_93716"/>
<feature type="region of interest" description="Disordered" evidence="2">
    <location>
        <begin position="78"/>
        <end position="100"/>
    </location>
</feature>
<keyword evidence="1" id="KW-0175">Coiled coil</keyword>
<dbReference type="RefSeq" id="XP_007416487.1">
    <property type="nucleotide sequence ID" value="XM_007416425.1"/>
</dbReference>
<keyword evidence="4" id="KW-1185">Reference proteome</keyword>
<sequence length="341" mass="38039">MKQTSGVIQQALRLNGNWTQDKEDEIRALAAKTTEECLRARCPYYNYLQPIMGNRASNEPIFAADSGNKHLSRAASIMDRPPSPPANESQGTQFSGWDPTQNIDIELNQDTFKEIQSQANTDLTSATSLEISGPDDCIAISQSAESNPEITSDTSPALNERMNLTSIQHSSHPMDYTSSSESFPRPNSKPRLNVSQKLNQTNIDSPRRSDTNDFQEMKNDIKASIRNGQSMMQEASANSSSLFRLLETKYGKRDLEDEDLCPEAMSKKKAKKDKQEELELLKLDRELAQERKALAENNQGSGLSKLDLAREKVDMITKFCAVGVSLDDAERKAEEILNSLK</sequence>
<name>F4S504_MELLP</name>
<evidence type="ECO:0008006" key="5">
    <source>
        <dbReference type="Google" id="ProtNLM"/>
    </source>
</evidence>
<organism evidence="4">
    <name type="scientific">Melampsora larici-populina (strain 98AG31 / pathotype 3-4-7)</name>
    <name type="common">Poplar leaf rust fungus</name>
    <dbReference type="NCBI Taxonomy" id="747676"/>
    <lineage>
        <taxon>Eukaryota</taxon>
        <taxon>Fungi</taxon>
        <taxon>Dikarya</taxon>
        <taxon>Basidiomycota</taxon>
        <taxon>Pucciniomycotina</taxon>
        <taxon>Pucciniomycetes</taxon>
        <taxon>Pucciniales</taxon>
        <taxon>Melampsoraceae</taxon>
        <taxon>Melampsora</taxon>
    </lineage>
</organism>
<dbReference type="KEGG" id="mlr:MELLADRAFT_93716"/>
<dbReference type="EMBL" id="GL883149">
    <property type="protein sequence ID" value="EGG00288.1"/>
    <property type="molecule type" value="Genomic_DNA"/>
</dbReference>
<feature type="compositionally biased region" description="Polar residues" evidence="2">
    <location>
        <begin position="193"/>
        <end position="204"/>
    </location>
</feature>
<evidence type="ECO:0000256" key="2">
    <source>
        <dbReference type="SAM" id="MobiDB-lite"/>
    </source>
</evidence>
<feature type="compositionally biased region" description="Basic and acidic residues" evidence="2">
    <location>
        <begin position="205"/>
        <end position="214"/>
    </location>
</feature>
<evidence type="ECO:0000256" key="1">
    <source>
        <dbReference type="SAM" id="Coils"/>
    </source>
</evidence>
<proteinExistence type="predicted"/>
<dbReference type="HOGENOM" id="CLU_885896_0_0_1"/>
<feature type="compositionally biased region" description="Polar residues" evidence="2">
    <location>
        <begin position="170"/>
        <end position="182"/>
    </location>
</feature>
<dbReference type="GeneID" id="18936666"/>
<reference evidence="4" key="1">
    <citation type="journal article" date="2011" name="Proc. Natl. Acad. Sci. U.S.A.">
        <title>Obligate biotrophy features unraveled by the genomic analysis of rust fungi.</title>
        <authorList>
            <person name="Duplessis S."/>
            <person name="Cuomo C.A."/>
            <person name="Lin Y.-C."/>
            <person name="Aerts A."/>
            <person name="Tisserant E."/>
            <person name="Veneault-Fourrey C."/>
            <person name="Joly D.L."/>
            <person name="Hacquard S."/>
            <person name="Amselem J."/>
            <person name="Cantarel B.L."/>
            <person name="Chiu R."/>
            <person name="Coutinho P.M."/>
            <person name="Feau N."/>
            <person name="Field M."/>
            <person name="Frey P."/>
            <person name="Gelhaye E."/>
            <person name="Goldberg J."/>
            <person name="Grabherr M.G."/>
            <person name="Kodira C.D."/>
            <person name="Kohler A."/>
            <person name="Kuees U."/>
            <person name="Lindquist E.A."/>
            <person name="Lucas S.M."/>
            <person name="Mago R."/>
            <person name="Mauceli E."/>
            <person name="Morin E."/>
            <person name="Murat C."/>
            <person name="Pangilinan J.L."/>
            <person name="Park R."/>
            <person name="Pearson M."/>
            <person name="Quesneville H."/>
            <person name="Rouhier N."/>
            <person name="Sakthikumar S."/>
            <person name="Salamov A.A."/>
            <person name="Schmutz J."/>
            <person name="Selles B."/>
            <person name="Shapiro H."/>
            <person name="Tanguay P."/>
            <person name="Tuskan G.A."/>
            <person name="Henrissat B."/>
            <person name="Van de Peer Y."/>
            <person name="Rouze P."/>
            <person name="Ellis J.G."/>
            <person name="Dodds P.N."/>
            <person name="Schein J.E."/>
            <person name="Zhong S."/>
            <person name="Hamelin R.C."/>
            <person name="Grigoriev I.V."/>
            <person name="Szabo L.J."/>
            <person name="Martin F."/>
        </authorList>
    </citation>
    <scope>NUCLEOTIDE SEQUENCE [LARGE SCALE GENOMIC DNA]</scope>
    <source>
        <strain evidence="4">98AG31 / pathotype 3-4-7</strain>
    </source>
</reference>